<dbReference type="PRINTS" id="PR00980">
    <property type="entry name" value="TRNASYNTHALA"/>
</dbReference>
<comment type="cofactor">
    <cofactor evidence="1">
        <name>Zn(2+)</name>
        <dbReference type="ChEBI" id="CHEBI:29105"/>
    </cofactor>
</comment>
<evidence type="ECO:0000256" key="9">
    <source>
        <dbReference type="ARBA" id="ARBA00022741"/>
    </source>
</evidence>
<evidence type="ECO:0000259" key="16">
    <source>
        <dbReference type="PROSITE" id="PS50860"/>
    </source>
</evidence>
<evidence type="ECO:0000256" key="12">
    <source>
        <dbReference type="ARBA" id="ARBA00022884"/>
    </source>
</evidence>
<dbReference type="HAMAP" id="MF_00036_B">
    <property type="entry name" value="Ala_tRNA_synth_B"/>
    <property type="match status" value="1"/>
</dbReference>
<evidence type="ECO:0000256" key="14">
    <source>
        <dbReference type="ARBA" id="ARBA00023146"/>
    </source>
</evidence>
<dbReference type="EMBL" id="CAEZWX010000004">
    <property type="protein sequence ID" value="CAB4662005.1"/>
    <property type="molecule type" value="Genomic_DNA"/>
</dbReference>
<gene>
    <name evidence="17" type="ORF">UFOPK2328_00059</name>
</gene>
<keyword evidence="12" id="KW-0694">RNA-binding</keyword>
<dbReference type="NCBIfam" id="TIGR00344">
    <property type="entry name" value="alaS"/>
    <property type="match status" value="1"/>
</dbReference>
<dbReference type="FunFam" id="3.30.930.10:FF:000004">
    <property type="entry name" value="Alanine--tRNA ligase"/>
    <property type="match status" value="1"/>
</dbReference>
<dbReference type="SUPFAM" id="SSF55186">
    <property type="entry name" value="ThrRS/AlaRS common domain"/>
    <property type="match status" value="1"/>
</dbReference>
<dbReference type="Gene3D" id="3.10.310.40">
    <property type="match status" value="1"/>
</dbReference>
<keyword evidence="15" id="KW-0175">Coiled coil</keyword>
<dbReference type="InterPro" id="IPR003156">
    <property type="entry name" value="DHHA1_dom"/>
</dbReference>
<evidence type="ECO:0000256" key="1">
    <source>
        <dbReference type="ARBA" id="ARBA00001947"/>
    </source>
</evidence>
<dbReference type="Gene3D" id="3.30.930.10">
    <property type="entry name" value="Bira Bifunctional Protein, Domain 2"/>
    <property type="match status" value="1"/>
</dbReference>
<feature type="coiled-coil region" evidence="15">
    <location>
        <begin position="733"/>
        <end position="760"/>
    </location>
</feature>
<dbReference type="GO" id="GO:0005829">
    <property type="term" value="C:cytosol"/>
    <property type="evidence" value="ECO:0007669"/>
    <property type="project" value="TreeGrafter"/>
</dbReference>
<dbReference type="InterPro" id="IPR023033">
    <property type="entry name" value="Ala_tRNA_ligase_euk/bac"/>
</dbReference>
<dbReference type="PANTHER" id="PTHR11777:SF9">
    <property type="entry name" value="ALANINE--TRNA LIGASE, CYTOPLASMIC"/>
    <property type="match status" value="1"/>
</dbReference>
<dbReference type="GO" id="GO:0005524">
    <property type="term" value="F:ATP binding"/>
    <property type="evidence" value="ECO:0007669"/>
    <property type="project" value="UniProtKB-KW"/>
</dbReference>
<keyword evidence="14" id="KW-0030">Aminoacyl-tRNA synthetase</keyword>
<reference evidence="17" key="1">
    <citation type="submission" date="2020-05" db="EMBL/GenBank/DDBJ databases">
        <authorList>
            <person name="Chiriac C."/>
            <person name="Salcher M."/>
            <person name="Ghai R."/>
            <person name="Kavagutti S V."/>
        </authorList>
    </citation>
    <scope>NUCLEOTIDE SEQUENCE</scope>
</reference>
<dbReference type="GO" id="GO:0004813">
    <property type="term" value="F:alanine-tRNA ligase activity"/>
    <property type="evidence" value="ECO:0007669"/>
    <property type="project" value="UniProtKB-EC"/>
</dbReference>
<dbReference type="InterPro" id="IPR045864">
    <property type="entry name" value="aa-tRNA-synth_II/BPL/LPL"/>
</dbReference>
<feature type="domain" description="Alanyl-transfer RNA synthetases family profile" evidence="16">
    <location>
        <begin position="1"/>
        <end position="717"/>
    </location>
</feature>
<dbReference type="InterPro" id="IPR050058">
    <property type="entry name" value="Ala-tRNA_ligase"/>
</dbReference>
<keyword evidence="10" id="KW-0862">Zinc</keyword>
<dbReference type="InterPro" id="IPR009000">
    <property type="entry name" value="Transl_B-barrel_sf"/>
</dbReference>
<comment type="similarity">
    <text evidence="3">Belongs to the class-II aminoacyl-tRNA synthetase family.</text>
</comment>
<dbReference type="Gene3D" id="3.30.980.10">
    <property type="entry name" value="Threonyl-trna Synthetase, Chain A, domain 2"/>
    <property type="match status" value="1"/>
</dbReference>
<name>A0A6J6LNG9_9ZZZZ</name>
<dbReference type="FunFam" id="3.30.980.10:FF:000004">
    <property type="entry name" value="Alanine--tRNA ligase, cytoplasmic"/>
    <property type="match status" value="1"/>
</dbReference>
<dbReference type="InterPro" id="IPR012947">
    <property type="entry name" value="tRNA_SAD"/>
</dbReference>
<evidence type="ECO:0000256" key="10">
    <source>
        <dbReference type="ARBA" id="ARBA00022833"/>
    </source>
</evidence>
<accession>A0A6J6LNG9</accession>
<dbReference type="GO" id="GO:0002161">
    <property type="term" value="F:aminoacyl-tRNA deacylase activity"/>
    <property type="evidence" value="ECO:0007669"/>
    <property type="project" value="TreeGrafter"/>
</dbReference>
<evidence type="ECO:0000256" key="3">
    <source>
        <dbReference type="ARBA" id="ARBA00008226"/>
    </source>
</evidence>
<evidence type="ECO:0000256" key="7">
    <source>
        <dbReference type="ARBA" id="ARBA00022598"/>
    </source>
</evidence>
<keyword evidence="8" id="KW-0479">Metal-binding</keyword>
<dbReference type="Pfam" id="PF02272">
    <property type="entry name" value="DHHA1"/>
    <property type="match status" value="1"/>
</dbReference>
<dbReference type="FunFam" id="3.10.310.40:FF:000001">
    <property type="entry name" value="Alanine--tRNA ligase"/>
    <property type="match status" value="1"/>
</dbReference>
<keyword evidence="7" id="KW-0436">Ligase</keyword>
<dbReference type="InterPro" id="IPR018164">
    <property type="entry name" value="Ala-tRNA-synth_IIc_N"/>
</dbReference>
<dbReference type="Pfam" id="PF07973">
    <property type="entry name" value="tRNA_SAD"/>
    <property type="match status" value="1"/>
</dbReference>
<dbReference type="PROSITE" id="PS50860">
    <property type="entry name" value="AA_TRNA_LIGASE_II_ALA"/>
    <property type="match status" value="1"/>
</dbReference>
<sequence length="885" mass="96286">MKTAEIRRRWLDYFASKDHEIVPSASLISEDPTLMFTVAGMVPFIPYMTGLVPAPYKRATSVQKCVRTLDIEEVGKTTRHGTFFQMNGNFSFGDYFKKEAISYAWEFLTSSKDAGGLGLDSELLWVTVYKDDDESIDIWRQVADIPLERIQKRGMKDNYWSTGQPGPAGPCSEIYYDRGPAYGAEGGPEADENRYIEIWNLVFMQFERGQGTGKDSFEILGELPSKNIDTGMGLERVAFLMQGVDNLYEIDEVRPVLDLAAKLSGKTYGADTDDDVRLRVVADHVRSALMLIGDGVTPANDARGYVVRRLLRRAVRAMRLLGVETPVFKQLFTSSKDAMKASYPELETDFERILRTAVNEEEAFLRTLNSGLLVLDEEIAKAKSSKSTSLTGDSVFLLHDTYGFPVDLTYEIAQEAGLEIDREKFTSLMNVQRQRAKDDAKQKRSTNADLSVYGEFRSLGTTKFTGYEELVSSAKVIGLIRDGEVVKQLKQGDVAEVLLDETSFYAESGGQDSDSGFITAEGVSLEVLDVQKPVKGLVSHSVVVKRGEVTVGSKVTTEVSADWRLGAAQAHSATHVVHAALRQVLGPQALQSGSYNKPGYMRLDFSWSEALSQATKTEIEEVTNLAIRQDLAVSARFMSVAEAKEFGAVALFGETYDESVRVIQIGGPWSRELCGGTHVSRSSQVGLVSIIGEASVGSGSRRLEAFVGFEAFQALASERALVAALTESFKVPREQLIEKIQSTVEELKVASRRLAALSMEQLKARIPEFLAAAKQIGGSKLVVANIGEVDSADQVRDLAVALRDKLEPESGLAVVAGISGGKVVLIIATSKKAREAGISSGKLVKETSAILGGGGGGKDDIAQGGGPEIGKLSTALQSIEKLIVS</sequence>
<evidence type="ECO:0000256" key="11">
    <source>
        <dbReference type="ARBA" id="ARBA00022840"/>
    </source>
</evidence>
<keyword evidence="13" id="KW-0648">Protein biosynthesis</keyword>
<dbReference type="PANTHER" id="PTHR11777">
    <property type="entry name" value="ALANYL-TRNA SYNTHETASE"/>
    <property type="match status" value="1"/>
</dbReference>
<dbReference type="CDD" id="cd00673">
    <property type="entry name" value="AlaRS_core"/>
    <property type="match status" value="1"/>
</dbReference>
<evidence type="ECO:0000313" key="17">
    <source>
        <dbReference type="EMBL" id="CAB4662005.1"/>
    </source>
</evidence>
<dbReference type="SUPFAM" id="SSF50447">
    <property type="entry name" value="Translation proteins"/>
    <property type="match status" value="1"/>
</dbReference>
<dbReference type="EC" id="6.1.1.7" evidence="4"/>
<dbReference type="SUPFAM" id="SSF101353">
    <property type="entry name" value="Putative anticodon-binding domain of alanyl-tRNA synthetase (AlaRS)"/>
    <property type="match status" value="1"/>
</dbReference>
<dbReference type="SUPFAM" id="SSF55681">
    <property type="entry name" value="Class II aaRS and biotin synthetases"/>
    <property type="match status" value="1"/>
</dbReference>
<dbReference type="GO" id="GO:0006419">
    <property type="term" value="P:alanyl-tRNA aminoacylation"/>
    <property type="evidence" value="ECO:0007669"/>
    <property type="project" value="InterPro"/>
</dbReference>
<evidence type="ECO:0000256" key="5">
    <source>
        <dbReference type="ARBA" id="ARBA00017959"/>
    </source>
</evidence>
<dbReference type="InterPro" id="IPR018165">
    <property type="entry name" value="Ala-tRNA-synth_IIc_core"/>
</dbReference>
<dbReference type="GO" id="GO:0000049">
    <property type="term" value="F:tRNA binding"/>
    <property type="evidence" value="ECO:0007669"/>
    <property type="project" value="UniProtKB-KW"/>
</dbReference>
<dbReference type="SMART" id="SM00863">
    <property type="entry name" value="tRNA_SAD"/>
    <property type="match status" value="1"/>
</dbReference>
<dbReference type="Gene3D" id="3.30.54.20">
    <property type="match status" value="1"/>
</dbReference>
<dbReference type="Gene3D" id="2.40.30.130">
    <property type="match status" value="1"/>
</dbReference>
<dbReference type="InterPro" id="IPR002318">
    <property type="entry name" value="Ala-tRNA-lgiase_IIc"/>
</dbReference>
<keyword evidence="9" id="KW-0547">Nucleotide-binding</keyword>
<evidence type="ECO:0000256" key="4">
    <source>
        <dbReference type="ARBA" id="ARBA00013168"/>
    </source>
</evidence>
<dbReference type="GO" id="GO:0046872">
    <property type="term" value="F:metal ion binding"/>
    <property type="evidence" value="ECO:0007669"/>
    <property type="project" value="UniProtKB-KW"/>
</dbReference>
<proteinExistence type="inferred from homology"/>
<comment type="subcellular location">
    <subcellularLocation>
        <location evidence="2">Cytoplasm</location>
    </subcellularLocation>
</comment>
<keyword evidence="6" id="KW-0820">tRNA-binding</keyword>
<dbReference type="AlphaFoldDB" id="A0A6J6LNG9"/>
<keyword evidence="11" id="KW-0067">ATP-binding</keyword>
<evidence type="ECO:0000256" key="15">
    <source>
        <dbReference type="SAM" id="Coils"/>
    </source>
</evidence>
<evidence type="ECO:0000256" key="2">
    <source>
        <dbReference type="ARBA" id="ARBA00004496"/>
    </source>
</evidence>
<evidence type="ECO:0000256" key="8">
    <source>
        <dbReference type="ARBA" id="ARBA00022723"/>
    </source>
</evidence>
<evidence type="ECO:0000256" key="6">
    <source>
        <dbReference type="ARBA" id="ARBA00022555"/>
    </source>
</evidence>
<protein>
    <recommendedName>
        <fullName evidence="5">Alanine--tRNA ligase</fullName>
        <ecNumber evidence="4">6.1.1.7</ecNumber>
    </recommendedName>
</protein>
<evidence type="ECO:0000256" key="13">
    <source>
        <dbReference type="ARBA" id="ARBA00022917"/>
    </source>
</evidence>
<dbReference type="FunFam" id="3.30.54.20:FF:000001">
    <property type="entry name" value="Alanine--tRNA ligase"/>
    <property type="match status" value="1"/>
</dbReference>
<organism evidence="17">
    <name type="scientific">freshwater metagenome</name>
    <dbReference type="NCBI Taxonomy" id="449393"/>
    <lineage>
        <taxon>unclassified sequences</taxon>
        <taxon>metagenomes</taxon>
        <taxon>ecological metagenomes</taxon>
    </lineage>
</organism>
<dbReference type="InterPro" id="IPR018163">
    <property type="entry name" value="Thr/Ala-tRNA-synth_IIc_edit"/>
</dbReference>
<dbReference type="InterPro" id="IPR018162">
    <property type="entry name" value="Ala-tRNA-ligase_IIc_anticod-bd"/>
</dbReference>
<dbReference type="Pfam" id="PF01411">
    <property type="entry name" value="tRNA-synt_2c"/>
    <property type="match status" value="1"/>
</dbReference>
<dbReference type="FunFam" id="2.40.30.130:FF:000001">
    <property type="entry name" value="Alanine--tRNA ligase"/>
    <property type="match status" value="1"/>
</dbReference>